<evidence type="ECO:0000259" key="2">
    <source>
        <dbReference type="PROSITE" id="PS50943"/>
    </source>
</evidence>
<evidence type="ECO:0000256" key="1">
    <source>
        <dbReference type="SAM" id="MobiDB-lite"/>
    </source>
</evidence>
<evidence type="ECO:0000313" key="3">
    <source>
        <dbReference type="EMBL" id="MEH7829973.1"/>
    </source>
</evidence>
<dbReference type="Pfam" id="PF13560">
    <property type="entry name" value="HTH_31"/>
    <property type="match status" value="1"/>
</dbReference>
<dbReference type="Proteomes" id="UP001431963">
    <property type="component" value="Unassembled WGS sequence"/>
</dbReference>
<sequence length="328" mass="37346">MPDISTISHKNQVEVLPDQGHIGTRHRQPDKPRPMGMGRGVAYRLPTRRYTRRSKEFAMSSKDLGPNLRLLCSYGRSISAICRQARINRHQLQRYLNGSAAPSLHTLRRLCDFFGVEEHEILLPEREFAALVKVHPPQLARSRDRISEYMAGFIEGQDLKQAAHYVGYYHGYFQPNRQIPEVQRVLIRITLEDNCLVTKTMEFYRSGTAGLPKVVKYEGIAYPSRSTLTMIERRPQETSSTFFTVLYGASEGALTFLSGLVLGVAPDSSRDIYALRTCWRYLGRNIDMRAALRACGQFPSNSPEIGSYIRYCTQNDLSAGEEFFAPHF</sequence>
<accession>A0ABU8C0I8</accession>
<feature type="region of interest" description="Disordered" evidence="1">
    <location>
        <begin position="1"/>
        <end position="40"/>
    </location>
</feature>
<dbReference type="InterPro" id="IPR010982">
    <property type="entry name" value="Lambda_DNA-bd_dom_sf"/>
</dbReference>
<organism evidence="3 4">
    <name type="scientific">Gemmobacter denitrificans</name>
    <dbReference type="NCBI Taxonomy" id="3123040"/>
    <lineage>
        <taxon>Bacteria</taxon>
        <taxon>Pseudomonadati</taxon>
        <taxon>Pseudomonadota</taxon>
        <taxon>Alphaproteobacteria</taxon>
        <taxon>Rhodobacterales</taxon>
        <taxon>Paracoccaceae</taxon>
        <taxon>Gemmobacter</taxon>
    </lineage>
</organism>
<comment type="caution">
    <text evidence="3">The sequence shown here is derived from an EMBL/GenBank/DDBJ whole genome shotgun (WGS) entry which is preliminary data.</text>
</comment>
<dbReference type="InterPro" id="IPR001387">
    <property type="entry name" value="Cro/C1-type_HTH"/>
</dbReference>
<proteinExistence type="predicted"/>
<dbReference type="EMBL" id="JBALHR010000014">
    <property type="protein sequence ID" value="MEH7829973.1"/>
    <property type="molecule type" value="Genomic_DNA"/>
</dbReference>
<dbReference type="PROSITE" id="PS50943">
    <property type="entry name" value="HTH_CROC1"/>
    <property type="match status" value="1"/>
</dbReference>
<dbReference type="CDD" id="cd00093">
    <property type="entry name" value="HTH_XRE"/>
    <property type="match status" value="1"/>
</dbReference>
<gene>
    <name evidence="3" type="ORF">V6590_17620</name>
</gene>
<dbReference type="RefSeq" id="WP_335425000.1">
    <property type="nucleotide sequence ID" value="NZ_JBALHR010000014.1"/>
</dbReference>
<reference evidence="3" key="1">
    <citation type="submission" date="2024-02" db="EMBL/GenBank/DDBJ databases">
        <title>Genome sequences of strain Gemmobacter sp. JM10B15.</title>
        <authorList>
            <person name="Zhang M."/>
        </authorList>
    </citation>
    <scope>NUCLEOTIDE SEQUENCE</scope>
    <source>
        <strain evidence="3">JM10B15</strain>
    </source>
</reference>
<dbReference type="Gene3D" id="1.10.260.40">
    <property type="entry name" value="lambda repressor-like DNA-binding domains"/>
    <property type="match status" value="1"/>
</dbReference>
<feature type="compositionally biased region" description="Polar residues" evidence="1">
    <location>
        <begin position="1"/>
        <end position="10"/>
    </location>
</feature>
<dbReference type="SUPFAM" id="SSF47413">
    <property type="entry name" value="lambda repressor-like DNA-binding domains"/>
    <property type="match status" value="1"/>
</dbReference>
<protein>
    <submittedName>
        <fullName evidence="3">Helix-turn-helix transcriptional regulator</fullName>
    </submittedName>
</protein>
<evidence type="ECO:0000313" key="4">
    <source>
        <dbReference type="Proteomes" id="UP001431963"/>
    </source>
</evidence>
<name>A0ABU8C0I8_9RHOB</name>
<keyword evidence="4" id="KW-1185">Reference proteome</keyword>
<feature type="domain" description="HTH cro/C1-type" evidence="2">
    <location>
        <begin position="75"/>
        <end position="121"/>
    </location>
</feature>